<keyword evidence="14" id="KW-1185">Reference proteome</keyword>
<comment type="pathway">
    <text evidence="1 9">Carbohydrate metabolism; tricarboxylic acid cycle; isocitrate from oxaloacetate: step 1/2.</text>
</comment>
<keyword evidence="3 9" id="KW-0816">Tricarboxylic acid cycle</keyword>
<dbReference type="InterPro" id="IPR036969">
    <property type="entry name" value="Citrate_synthase_sf"/>
</dbReference>
<dbReference type="PROSITE" id="PS00480">
    <property type="entry name" value="CITRATE_SYNTHASE"/>
    <property type="match status" value="1"/>
</dbReference>
<dbReference type="InterPro" id="IPR016143">
    <property type="entry name" value="Citrate_synth-like_sm_a-sub"/>
</dbReference>
<dbReference type="NCBIfam" id="NF004126">
    <property type="entry name" value="PRK05614.1"/>
    <property type="match status" value="1"/>
</dbReference>
<comment type="caution">
    <text evidence="12">The sequence shown here is derived from an EMBL/GenBank/DDBJ whole genome shotgun (WGS) entry which is preliminary data.</text>
</comment>
<dbReference type="InterPro" id="IPR010953">
    <property type="entry name" value="Citrate_synthase_typ-I"/>
</dbReference>
<dbReference type="PIRSF" id="PIRSF001369">
    <property type="entry name" value="Citrate_synth"/>
    <property type="match status" value="1"/>
</dbReference>
<dbReference type="GO" id="GO:0006099">
    <property type="term" value="P:tricarboxylic acid cycle"/>
    <property type="evidence" value="ECO:0007669"/>
    <property type="project" value="UniProtKB-UniRule"/>
</dbReference>
<organism evidence="12 13">
    <name type="scientific">Ruegeria atlantica</name>
    <dbReference type="NCBI Taxonomy" id="81569"/>
    <lineage>
        <taxon>Bacteria</taxon>
        <taxon>Pseudomonadati</taxon>
        <taxon>Pseudomonadota</taxon>
        <taxon>Alphaproteobacteria</taxon>
        <taxon>Rhodobacterales</taxon>
        <taxon>Roseobacteraceae</taxon>
        <taxon>Ruegeria</taxon>
    </lineage>
</organism>
<dbReference type="Pfam" id="PF00285">
    <property type="entry name" value="Citrate_synt"/>
    <property type="match status" value="1"/>
</dbReference>
<dbReference type="InterPro" id="IPR016142">
    <property type="entry name" value="Citrate_synth-like_lrg_a-sub"/>
</dbReference>
<dbReference type="PANTHER" id="PTHR42871">
    <property type="entry name" value="CITRATE SYNTHASE"/>
    <property type="match status" value="1"/>
</dbReference>
<evidence type="ECO:0000313" key="14">
    <source>
        <dbReference type="Proteomes" id="UP000599383"/>
    </source>
</evidence>
<evidence type="ECO:0000256" key="8">
    <source>
        <dbReference type="PIRSR" id="PIRSR001369-1"/>
    </source>
</evidence>
<evidence type="ECO:0000256" key="7">
    <source>
        <dbReference type="PIRNR" id="PIRNR001369"/>
    </source>
</evidence>
<evidence type="ECO:0000256" key="3">
    <source>
        <dbReference type="ARBA" id="ARBA00022532"/>
    </source>
</evidence>
<keyword evidence="4 7" id="KW-0808">Transferase</keyword>
<dbReference type="Gene3D" id="1.10.580.10">
    <property type="entry name" value="Citrate Synthase, domain 1"/>
    <property type="match status" value="1"/>
</dbReference>
<feature type="active site" evidence="8">
    <location>
        <position position="308"/>
    </location>
</feature>
<evidence type="ECO:0000256" key="10">
    <source>
        <dbReference type="RuleBase" id="RU003406"/>
    </source>
</evidence>
<dbReference type="PRINTS" id="PR00143">
    <property type="entry name" value="CITRTSNTHASE"/>
</dbReference>
<dbReference type="FunFam" id="1.10.230.10:FF:000002">
    <property type="entry name" value="Citrate synthase"/>
    <property type="match status" value="1"/>
</dbReference>
<evidence type="ECO:0000313" key="13">
    <source>
        <dbReference type="Proteomes" id="UP000597886"/>
    </source>
</evidence>
<accession>A0AA90YRV2</accession>
<protein>
    <recommendedName>
        <fullName evidence="6 7">Citrate synthase</fullName>
    </recommendedName>
</protein>
<dbReference type="InterPro" id="IPR002020">
    <property type="entry name" value="Citrate_synthase"/>
</dbReference>
<gene>
    <name evidence="12" type="primary">gltA</name>
    <name evidence="11" type="ORF">GS617_03890</name>
    <name evidence="12" type="ORF">GS634_02550</name>
</gene>
<dbReference type="Proteomes" id="UP000599383">
    <property type="component" value="Unassembled WGS sequence"/>
</dbReference>
<comment type="catalytic activity">
    <reaction evidence="5 9">
        <text>oxaloacetate + acetyl-CoA + H2O = citrate + CoA + H(+)</text>
        <dbReference type="Rhea" id="RHEA:16845"/>
        <dbReference type="ChEBI" id="CHEBI:15377"/>
        <dbReference type="ChEBI" id="CHEBI:15378"/>
        <dbReference type="ChEBI" id="CHEBI:16452"/>
        <dbReference type="ChEBI" id="CHEBI:16947"/>
        <dbReference type="ChEBI" id="CHEBI:57287"/>
        <dbReference type="ChEBI" id="CHEBI:57288"/>
        <dbReference type="EC" id="2.3.3.16"/>
    </reaction>
</comment>
<evidence type="ECO:0000256" key="6">
    <source>
        <dbReference type="NCBIfam" id="TIGR01798"/>
    </source>
</evidence>
<evidence type="ECO:0000256" key="9">
    <source>
        <dbReference type="RuleBase" id="RU003370"/>
    </source>
</evidence>
<proteinExistence type="inferred from homology"/>
<dbReference type="AlphaFoldDB" id="A0AA90YRV2"/>
<dbReference type="EMBL" id="WVRA01000001">
    <property type="protein sequence ID" value="NOE17000.1"/>
    <property type="molecule type" value="Genomic_DNA"/>
</dbReference>
<evidence type="ECO:0000313" key="12">
    <source>
        <dbReference type="EMBL" id="NOE17000.1"/>
    </source>
</evidence>
<dbReference type="GO" id="GO:0005737">
    <property type="term" value="C:cytoplasm"/>
    <property type="evidence" value="ECO:0007669"/>
    <property type="project" value="InterPro"/>
</dbReference>
<reference evidence="12 14" key="1">
    <citation type="submission" date="2019-12" db="EMBL/GenBank/DDBJ databases">
        <title>Ruegeria JWLKs population differentiation of coral mucus and skeleton niches.</title>
        <authorList>
            <person name="Luo D."/>
        </authorList>
    </citation>
    <scope>NUCLEOTIDE SEQUENCE</scope>
    <source>
        <strain evidence="12">HKCCD6181</strain>
        <strain evidence="11 14">HKCCD6238</strain>
    </source>
</reference>
<dbReference type="Gene3D" id="1.10.230.10">
    <property type="entry name" value="Cytochrome P450-Terp, domain 2"/>
    <property type="match status" value="1"/>
</dbReference>
<evidence type="ECO:0000313" key="11">
    <source>
        <dbReference type="EMBL" id="NOD29403.1"/>
    </source>
</evidence>
<dbReference type="Gene3D" id="2.20.28.60">
    <property type="match status" value="1"/>
</dbReference>
<dbReference type="SUPFAM" id="SSF48256">
    <property type="entry name" value="Citrate synthase"/>
    <property type="match status" value="1"/>
</dbReference>
<dbReference type="PANTHER" id="PTHR42871:SF1">
    <property type="entry name" value="CITRATE SYNTHASE"/>
    <property type="match status" value="1"/>
</dbReference>
<dbReference type="RefSeq" id="WP_171115733.1">
    <property type="nucleotide sequence ID" value="NZ_WVQY01000001.1"/>
</dbReference>
<feature type="active site" evidence="8">
    <location>
        <position position="366"/>
    </location>
</feature>
<keyword evidence="12" id="KW-0012">Acyltransferase</keyword>
<evidence type="ECO:0000256" key="4">
    <source>
        <dbReference type="ARBA" id="ARBA00022679"/>
    </source>
</evidence>
<dbReference type="Proteomes" id="UP000597886">
    <property type="component" value="Unassembled WGS sequence"/>
</dbReference>
<dbReference type="EMBL" id="WVQY01000001">
    <property type="protein sequence ID" value="NOD29403.1"/>
    <property type="molecule type" value="Genomic_DNA"/>
</dbReference>
<evidence type="ECO:0000256" key="2">
    <source>
        <dbReference type="ARBA" id="ARBA00010566"/>
    </source>
</evidence>
<evidence type="ECO:0000256" key="5">
    <source>
        <dbReference type="ARBA" id="ARBA00049288"/>
    </source>
</evidence>
<dbReference type="InterPro" id="IPR024176">
    <property type="entry name" value="Citrate_synthase_bac-typ"/>
</dbReference>
<sequence length="431" mass="48655">MTESNKTATLTVHGKEYELPVHSPTAGPDVIDIRKLYGQAGVFTYDPGFTSTASCDSTITYIDGEKGELLHRGYPIDQLAEKSHFLEVCYLLLYGELPAAKDLEKFETTITRHTMLHEQMQYFYRGFRRDAHPMAIMVGVVGAMSAFYHDSTDISDPQQREIASHRLIAKMPTIAAWAYKYHTGQPFVYPRNDLDYASNFLRMCFSVPAEEYEVNPILSRAMDRIFTLHADHEQNASTSTVRLASSSGANPFACIAAGIACLWGPAHGGANQACLEMLEEIGTVDRIPEFIARAKDKNDPFRLMGFGHRVYKNFDPRAKVMKQSADEVLDLLGVEDNPKLQVAKELEREALEDPYFADKKLFPNVDFYSGIILEAMGFPTSMFTPIFALSRTVGWVSQWKEMIADPQNKIGRPRQLYLGETLRDYVDIENR</sequence>
<evidence type="ECO:0000256" key="1">
    <source>
        <dbReference type="ARBA" id="ARBA00004751"/>
    </source>
</evidence>
<name>A0AA90YRV2_9RHOB</name>
<dbReference type="NCBIfam" id="TIGR01798">
    <property type="entry name" value="cit_synth_I"/>
    <property type="match status" value="1"/>
</dbReference>
<dbReference type="InterPro" id="IPR019810">
    <property type="entry name" value="Citrate_synthase_AS"/>
</dbReference>
<comment type="similarity">
    <text evidence="2 7 10">Belongs to the citrate synthase family.</text>
</comment>
<dbReference type="GO" id="GO:0036440">
    <property type="term" value="F:citrate synthase activity"/>
    <property type="evidence" value="ECO:0007669"/>
    <property type="project" value="UniProtKB-EC"/>
</dbReference>
<dbReference type="CDD" id="cd06114">
    <property type="entry name" value="EcCS_like"/>
    <property type="match status" value="1"/>
</dbReference>